<feature type="compositionally biased region" description="Acidic residues" evidence="1">
    <location>
        <begin position="120"/>
        <end position="130"/>
    </location>
</feature>
<keyword evidence="3" id="KW-1185">Reference proteome</keyword>
<feature type="region of interest" description="Disordered" evidence="1">
    <location>
        <begin position="98"/>
        <end position="153"/>
    </location>
</feature>
<proteinExistence type="predicted"/>
<dbReference type="PROSITE" id="PS51257">
    <property type="entry name" value="PROKAR_LIPOPROTEIN"/>
    <property type="match status" value="1"/>
</dbReference>
<accession>A0ABV5SKY4</accession>
<evidence type="ECO:0000256" key="1">
    <source>
        <dbReference type="SAM" id="MobiDB-lite"/>
    </source>
</evidence>
<dbReference type="RefSeq" id="WP_157423609.1">
    <property type="nucleotide sequence ID" value="NZ_BAAANI010000008.1"/>
</dbReference>
<evidence type="ECO:0008006" key="4">
    <source>
        <dbReference type="Google" id="ProtNLM"/>
    </source>
</evidence>
<feature type="compositionally biased region" description="Basic and acidic residues" evidence="1">
    <location>
        <begin position="137"/>
        <end position="153"/>
    </location>
</feature>
<evidence type="ECO:0000313" key="3">
    <source>
        <dbReference type="Proteomes" id="UP001589667"/>
    </source>
</evidence>
<gene>
    <name evidence="2" type="ORF">ACFFQV_01700</name>
</gene>
<dbReference type="Proteomes" id="UP001589667">
    <property type="component" value="Unassembled WGS sequence"/>
</dbReference>
<reference evidence="2 3" key="1">
    <citation type="submission" date="2024-09" db="EMBL/GenBank/DDBJ databases">
        <authorList>
            <person name="Sun Q."/>
            <person name="Mori K."/>
        </authorList>
    </citation>
    <scope>NUCLEOTIDE SEQUENCE [LARGE SCALE GENOMIC DNA]</scope>
    <source>
        <strain evidence="2 3">JCM 14321</strain>
    </source>
</reference>
<comment type="caution">
    <text evidence="2">The sequence shown here is derived from an EMBL/GenBank/DDBJ whole genome shotgun (WGS) entry which is preliminary data.</text>
</comment>
<protein>
    <recommendedName>
        <fullName evidence="4">Mucin-associated surface protein</fullName>
    </recommendedName>
</protein>
<organism evidence="2 3">
    <name type="scientific">Agromyces lapidis</name>
    <dbReference type="NCBI Taxonomy" id="279574"/>
    <lineage>
        <taxon>Bacteria</taxon>
        <taxon>Bacillati</taxon>
        <taxon>Actinomycetota</taxon>
        <taxon>Actinomycetes</taxon>
        <taxon>Micrococcales</taxon>
        <taxon>Microbacteriaceae</taxon>
        <taxon>Agromyces</taxon>
    </lineage>
</organism>
<dbReference type="EMBL" id="JBHMBL010000001">
    <property type="protein sequence ID" value="MFB9640992.1"/>
    <property type="molecule type" value="Genomic_DNA"/>
</dbReference>
<sequence length="153" mass="15940">MTRRFATRHLRAAALTAVVVFGLGLGLAGCASEPDTGDALHASVVRVAERSADEDFTGALAELLLLERDVDEAVAAGDVGAAHEAEIRAAIELVRADLETAEEGARQAATPTPTPTPSDAGDDDDDDDSDPGNSGDNRNDDENRDKEKGKGED</sequence>
<name>A0ABV5SKY4_9MICO</name>
<evidence type="ECO:0000313" key="2">
    <source>
        <dbReference type="EMBL" id="MFB9640992.1"/>
    </source>
</evidence>